<dbReference type="InterPro" id="IPR010982">
    <property type="entry name" value="Lambda_DNA-bd_dom_sf"/>
</dbReference>
<evidence type="ECO:0000259" key="1">
    <source>
        <dbReference type="PROSITE" id="PS50943"/>
    </source>
</evidence>
<protein>
    <recommendedName>
        <fullName evidence="1">HTH cro/C1-type domain-containing protein</fullName>
    </recommendedName>
</protein>
<feature type="domain" description="HTH cro/C1-type" evidence="1">
    <location>
        <begin position="10"/>
        <end position="65"/>
    </location>
</feature>
<dbReference type="SUPFAM" id="SSF47413">
    <property type="entry name" value="lambda repressor-like DNA-binding domains"/>
    <property type="match status" value="1"/>
</dbReference>
<gene>
    <name evidence="2" type="ORF">CBF96_05235</name>
</gene>
<reference evidence="2 3" key="2">
    <citation type="submission" date="2017-09" db="EMBL/GenBank/DDBJ databases">
        <title>Tripartite evolution among Lactobacillus johnsonii, Lactobacillus taiwanensis, Lactobacillus reuteri and their rodent host.</title>
        <authorList>
            <person name="Wang T."/>
            <person name="Knowles S."/>
            <person name="Cheng C."/>
        </authorList>
    </citation>
    <scope>NUCLEOTIDE SEQUENCE [LARGE SCALE GENOMIC DNA]</scope>
    <source>
        <strain evidence="2 3">114h</strain>
    </source>
</reference>
<accession>A0A256SQT8</accession>
<evidence type="ECO:0000313" key="3">
    <source>
        <dbReference type="Proteomes" id="UP000215747"/>
    </source>
</evidence>
<comment type="caution">
    <text evidence="2">The sequence shown here is derived from an EMBL/GenBank/DDBJ whole genome shotgun (WGS) entry which is preliminary data.</text>
</comment>
<dbReference type="SMART" id="SM00530">
    <property type="entry name" value="HTH_XRE"/>
    <property type="match status" value="1"/>
</dbReference>
<dbReference type="GO" id="GO:0003677">
    <property type="term" value="F:DNA binding"/>
    <property type="evidence" value="ECO:0007669"/>
    <property type="project" value="InterPro"/>
</dbReference>
<dbReference type="EMBL" id="NGPL01000029">
    <property type="protein sequence ID" value="OYS69224.1"/>
    <property type="molecule type" value="Genomic_DNA"/>
</dbReference>
<dbReference type="InterPro" id="IPR001387">
    <property type="entry name" value="Cro/C1-type_HTH"/>
</dbReference>
<proteinExistence type="predicted"/>
<evidence type="ECO:0000313" key="2">
    <source>
        <dbReference type="EMBL" id="OYS69224.1"/>
    </source>
</evidence>
<reference evidence="3" key="1">
    <citation type="submission" date="2017-05" db="EMBL/GenBank/DDBJ databases">
        <authorList>
            <person name="Lin X.B."/>
            <person name="Stothard P."/>
            <person name="Tasseva G."/>
            <person name="Walter J."/>
        </authorList>
    </citation>
    <scope>NUCLEOTIDE SEQUENCE [LARGE SCALE GENOMIC DNA]</scope>
    <source>
        <strain evidence="3">114h</strain>
    </source>
</reference>
<organism evidence="2 3">
    <name type="scientific">Limosilactobacillus reuteri</name>
    <name type="common">Lactobacillus reuteri</name>
    <dbReference type="NCBI Taxonomy" id="1598"/>
    <lineage>
        <taxon>Bacteria</taxon>
        <taxon>Bacillati</taxon>
        <taxon>Bacillota</taxon>
        <taxon>Bacilli</taxon>
        <taxon>Lactobacillales</taxon>
        <taxon>Lactobacillaceae</taxon>
        <taxon>Limosilactobacillus</taxon>
    </lineage>
</organism>
<dbReference type="Gene3D" id="1.10.260.40">
    <property type="entry name" value="lambda repressor-like DNA-binding domains"/>
    <property type="match status" value="1"/>
</dbReference>
<name>A0A256SQT8_LIMRT</name>
<dbReference type="Proteomes" id="UP000215747">
    <property type="component" value="Unassembled WGS sequence"/>
</dbReference>
<sequence>MNYSLNLQLIKEQRIKKKLTLEEMAHCLGLSGKSDYFKRENGDTKFKTTELPVLSNKLGIPFEKFFNHDVEKIETK</sequence>
<dbReference type="RefSeq" id="WP_094537085.1">
    <property type="nucleotide sequence ID" value="NZ_JASOXU010000021.1"/>
</dbReference>
<dbReference type="AlphaFoldDB" id="A0A256SQT8"/>
<dbReference type="PROSITE" id="PS50943">
    <property type="entry name" value="HTH_CROC1"/>
    <property type="match status" value="1"/>
</dbReference>
<dbReference type="CDD" id="cd00093">
    <property type="entry name" value="HTH_XRE"/>
    <property type="match status" value="1"/>
</dbReference>